<keyword evidence="6 9" id="KW-0482">Metalloprotease</keyword>
<protein>
    <submittedName>
        <fullName evidence="9">M48 family metalloprotease</fullName>
    </submittedName>
</protein>
<dbReference type="PANTHER" id="PTHR22726:SF1">
    <property type="entry name" value="METALLOENDOPEPTIDASE OMA1, MITOCHONDRIAL"/>
    <property type="match status" value="1"/>
</dbReference>
<organism evidence="9 10">
    <name type="scientific">Erythrobacter westpacificensis</name>
    <dbReference type="NCBI Taxonomy" id="1055231"/>
    <lineage>
        <taxon>Bacteria</taxon>
        <taxon>Pseudomonadati</taxon>
        <taxon>Pseudomonadota</taxon>
        <taxon>Alphaproteobacteria</taxon>
        <taxon>Sphingomonadales</taxon>
        <taxon>Erythrobacteraceae</taxon>
        <taxon>Erythrobacter/Porphyrobacter group</taxon>
        <taxon>Erythrobacter</taxon>
    </lineage>
</organism>
<sequence>MPLKNTRKLTAMALAGAASLALGACASIPGANVAPGSPITAEEAQLGAENHEAFVNEFGGAMTGPYARYVDQVGSNIAVQSGLATRPDAFEVTLLNSSVNNAFAVPGGYVYATRQLVNLMNNEAELAAVLGHEVGHVAARHSARRQQAAQRNQLLGLLGAVIGGAVLGSSDLANLSLQGSQLATLSYSRSQELEADQLGIQYLNRAGYDPNAMATLLASLAAQNQLDAQLQGRDNATIPEWASTHPDPASRVQNARQLAGGATGVVNRETFLSRIDGMIYGDDPEQGIIEGRQFIHPILRFSFTAPQGFYMVNGTRAVTINGDQGRAQLTVGPYNNNLDAYVRNVFSALGGEQQQLTPSSISRTTVNGLPAAYGTARVNNGQQQVDVTVFAYEFSSDTAYHFAAITPAGQAGVFNPLYQSMRRISANEAGSVVPRRIDVVTAGRGDTVRTMAGRMAYTDAQQARFRVLNGLGANDQLVPGREYKIVVRSN</sequence>
<dbReference type="PROSITE" id="PS51257">
    <property type="entry name" value="PROKAR_LIPOPROTEIN"/>
    <property type="match status" value="1"/>
</dbReference>
<keyword evidence="2" id="KW-0645">Protease</keyword>
<comment type="cofactor">
    <cofactor evidence="1">
        <name>Zn(2+)</name>
        <dbReference type="ChEBI" id="CHEBI:29105"/>
    </cofactor>
</comment>
<dbReference type="Proteomes" id="UP001500518">
    <property type="component" value="Unassembled WGS sequence"/>
</dbReference>
<name>A0ABP9KE85_9SPHN</name>
<feature type="domain" description="Peptidase M48" evidence="8">
    <location>
        <begin position="68"/>
        <end position="258"/>
    </location>
</feature>
<comment type="caution">
    <text evidence="9">The sequence shown here is derived from an EMBL/GenBank/DDBJ whole genome shotgun (WGS) entry which is preliminary data.</text>
</comment>
<keyword evidence="4" id="KW-0378">Hydrolase</keyword>
<dbReference type="InterPro" id="IPR051156">
    <property type="entry name" value="Mito/Outer_Membr_Metalloprot"/>
</dbReference>
<keyword evidence="10" id="KW-1185">Reference proteome</keyword>
<dbReference type="GO" id="GO:0008237">
    <property type="term" value="F:metallopeptidase activity"/>
    <property type="evidence" value="ECO:0007669"/>
    <property type="project" value="UniProtKB-KW"/>
</dbReference>
<evidence type="ECO:0000256" key="1">
    <source>
        <dbReference type="ARBA" id="ARBA00001947"/>
    </source>
</evidence>
<proteinExistence type="predicted"/>
<evidence type="ECO:0000256" key="6">
    <source>
        <dbReference type="ARBA" id="ARBA00023049"/>
    </source>
</evidence>
<dbReference type="Gene3D" id="3.30.2010.10">
    <property type="entry name" value="Metalloproteases ('zincins'), catalytic domain"/>
    <property type="match status" value="1"/>
</dbReference>
<evidence type="ECO:0000256" key="5">
    <source>
        <dbReference type="ARBA" id="ARBA00022833"/>
    </source>
</evidence>
<evidence type="ECO:0000313" key="9">
    <source>
        <dbReference type="EMBL" id="GAA5057114.1"/>
    </source>
</evidence>
<dbReference type="CDD" id="cd07324">
    <property type="entry name" value="M48C_Oma1-like"/>
    <property type="match status" value="1"/>
</dbReference>
<accession>A0ABP9KE85</accession>
<feature type="chain" id="PRO_5046342516" evidence="7">
    <location>
        <begin position="27"/>
        <end position="490"/>
    </location>
</feature>
<dbReference type="RefSeq" id="WP_346033133.1">
    <property type="nucleotide sequence ID" value="NZ_BAABHV010000017.1"/>
</dbReference>
<dbReference type="Pfam" id="PF01435">
    <property type="entry name" value="Peptidase_M48"/>
    <property type="match status" value="1"/>
</dbReference>
<dbReference type="EMBL" id="BAABHV010000017">
    <property type="protein sequence ID" value="GAA5057114.1"/>
    <property type="molecule type" value="Genomic_DNA"/>
</dbReference>
<evidence type="ECO:0000256" key="7">
    <source>
        <dbReference type="SAM" id="SignalP"/>
    </source>
</evidence>
<keyword evidence="3" id="KW-0479">Metal-binding</keyword>
<reference evidence="10" key="1">
    <citation type="journal article" date="2019" name="Int. J. Syst. Evol. Microbiol.">
        <title>The Global Catalogue of Microorganisms (GCM) 10K type strain sequencing project: providing services to taxonomists for standard genome sequencing and annotation.</title>
        <authorList>
            <consortium name="The Broad Institute Genomics Platform"/>
            <consortium name="The Broad Institute Genome Sequencing Center for Infectious Disease"/>
            <person name="Wu L."/>
            <person name="Ma J."/>
        </authorList>
    </citation>
    <scope>NUCLEOTIDE SEQUENCE [LARGE SCALE GENOMIC DNA]</scope>
    <source>
        <strain evidence="10">JCM 18014</strain>
    </source>
</reference>
<dbReference type="InterPro" id="IPR001915">
    <property type="entry name" value="Peptidase_M48"/>
</dbReference>
<keyword evidence="5" id="KW-0862">Zinc</keyword>
<feature type="signal peptide" evidence="7">
    <location>
        <begin position="1"/>
        <end position="26"/>
    </location>
</feature>
<evidence type="ECO:0000256" key="4">
    <source>
        <dbReference type="ARBA" id="ARBA00022801"/>
    </source>
</evidence>
<gene>
    <name evidence="9" type="ORF">GCM10023208_22200</name>
</gene>
<evidence type="ECO:0000259" key="8">
    <source>
        <dbReference type="Pfam" id="PF01435"/>
    </source>
</evidence>
<evidence type="ECO:0000256" key="2">
    <source>
        <dbReference type="ARBA" id="ARBA00022670"/>
    </source>
</evidence>
<evidence type="ECO:0000256" key="3">
    <source>
        <dbReference type="ARBA" id="ARBA00022723"/>
    </source>
</evidence>
<evidence type="ECO:0000313" key="10">
    <source>
        <dbReference type="Proteomes" id="UP001500518"/>
    </source>
</evidence>
<dbReference type="PANTHER" id="PTHR22726">
    <property type="entry name" value="METALLOENDOPEPTIDASE OMA1"/>
    <property type="match status" value="1"/>
</dbReference>
<keyword evidence="7" id="KW-0732">Signal</keyword>